<evidence type="ECO:0000256" key="1">
    <source>
        <dbReference type="ARBA" id="ARBA00004651"/>
    </source>
</evidence>
<evidence type="ECO:0000259" key="8">
    <source>
        <dbReference type="Pfam" id="PF02687"/>
    </source>
</evidence>
<organism evidence="10 11">
    <name type="scientific">Arthrobacter sunyaminii</name>
    <dbReference type="NCBI Taxonomy" id="2816859"/>
    <lineage>
        <taxon>Bacteria</taxon>
        <taxon>Bacillati</taxon>
        <taxon>Actinomycetota</taxon>
        <taxon>Actinomycetes</taxon>
        <taxon>Micrococcales</taxon>
        <taxon>Micrococcaceae</taxon>
        <taxon>Arthrobacter</taxon>
    </lineage>
</organism>
<keyword evidence="4 7" id="KW-1133">Transmembrane helix</keyword>
<dbReference type="KEGG" id="asun:KG104_16570"/>
<dbReference type="InterPro" id="IPR025857">
    <property type="entry name" value="MacB_PCD"/>
</dbReference>
<feature type="transmembrane region" description="Helical" evidence="7">
    <location>
        <begin position="290"/>
        <end position="314"/>
    </location>
</feature>
<gene>
    <name evidence="10" type="ORF">KG104_16570</name>
</gene>
<feature type="transmembrane region" description="Helical" evidence="7">
    <location>
        <begin position="21"/>
        <end position="43"/>
    </location>
</feature>
<feature type="transmembrane region" description="Helical" evidence="7">
    <location>
        <begin position="335"/>
        <end position="361"/>
    </location>
</feature>
<comment type="subcellular location">
    <subcellularLocation>
        <location evidence="1">Cell membrane</location>
        <topology evidence="1">Multi-pass membrane protein</topology>
    </subcellularLocation>
</comment>
<evidence type="ECO:0000256" key="5">
    <source>
        <dbReference type="ARBA" id="ARBA00023136"/>
    </source>
</evidence>
<reference evidence="10" key="1">
    <citation type="submission" date="2021-06" db="EMBL/GenBank/DDBJ databases">
        <title>Novel species in genus Arthrobacter.</title>
        <authorList>
            <person name="Zhang G."/>
        </authorList>
    </citation>
    <scope>NUCLEOTIDE SEQUENCE</scope>
    <source>
        <strain evidence="10">Zg-ZUI122</strain>
    </source>
</reference>
<accession>A0A975PG53</accession>
<evidence type="ECO:0000256" key="4">
    <source>
        <dbReference type="ARBA" id="ARBA00022989"/>
    </source>
</evidence>
<feature type="domain" description="MacB-like periplasmic core" evidence="9">
    <location>
        <begin position="21"/>
        <end position="211"/>
    </location>
</feature>
<dbReference type="PANTHER" id="PTHR30572">
    <property type="entry name" value="MEMBRANE COMPONENT OF TRANSPORTER-RELATED"/>
    <property type="match status" value="1"/>
</dbReference>
<sequence>MTAGDILRSAVSNTFRSKVRTALTVVAIFIGAFTLTLTSAIGAGVSDYIDKQIGAIGGDDLLTVSPAAETAAADDGPKEYDPDGAAMQGSFTLLSEADIETIRATDGIDKVEPAAMLAPDFIQYDGGTKFELTVNPMIGMADADLAAGRQLEDGSGSREVLLPSSYLEPMGFADEQAALDRTVSIAVTDYAGTQHTVDAVVAGVQNDSLFGDGAGFNEELRTEMDALQKTGMPAGVPSGYITSVAYLSTDISADELDGIKSDLADQGFTALTVADQIGAIQTVINGIIGVLNAFAVIALVAAGFGIVNTLLMSVQERTREIGLMKAMGMGGGKIFALFSFEAIFIGFLGSALGAGVAIGLGTAISSVLSNTVLSALPGLNIMLFTPASVAVIIGVVMLIAFLAGTLPARRAARQNPIDALRYE</sequence>
<dbReference type="RefSeq" id="WP_207347670.1">
    <property type="nucleotide sequence ID" value="NZ_CP076456.1"/>
</dbReference>
<keyword evidence="3 7" id="KW-0812">Transmembrane</keyword>
<dbReference type="GO" id="GO:0005886">
    <property type="term" value="C:plasma membrane"/>
    <property type="evidence" value="ECO:0007669"/>
    <property type="project" value="UniProtKB-SubCell"/>
</dbReference>
<dbReference type="Pfam" id="PF02687">
    <property type="entry name" value="FtsX"/>
    <property type="match status" value="1"/>
</dbReference>
<dbReference type="InterPro" id="IPR003838">
    <property type="entry name" value="ABC3_permease_C"/>
</dbReference>
<evidence type="ECO:0000259" key="9">
    <source>
        <dbReference type="Pfam" id="PF12704"/>
    </source>
</evidence>
<dbReference type="Proteomes" id="UP000680588">
    <property type="component" value="Chromosome"/>
</dbReference>
<dbReference type="InterPro" id="IPR050250">
    <property type="entry name" value="Macrolide_Exporter_MacB"/>
</dbReference>
<protein>
    <submittedName>
        <fullName evidence="10">ABC transporter permease</fullName>
    </submittedName>
</protein>
<dbReference type="PANTHER" id="PTHR30572:SF4">
    <property type="entry name" value="ABC TRANSPORTER PERMEASE YTRF"/>
    <property type="match status" value="1"/>
</dbReference>
<evidence type="ECO:0000313" key="10">
    <source>
        <dbReference type="EMBL" id="QWQ36032.1"/>
    </source>
</evidence>
<comment type="similarity">
    <text evidence="6">Belongs to the ABC-4 integral membrane protein family.</text>
</comment>
<dbReference type="Pfam" id="PF12704">
    <property type="entry name" value="MacB_PCD"/>
    <property type="match status" value="1"/>
</dbReference>
<dbReference type="AlphaFoldDB" id="A0A975PG53"/>
<keyword evidence="5 7" id="KW-0472">Membrane</keyword>
<dbReference type="EMBL" id="CP076456">
    <property type="protein sequence ID" value="QWQ36032.1"/>
    <property type="molecule type" value="Genomic_DNA"/>
</dbReference>
<feature type="transmembrane region" description="Helical" evidence="7">
    <location>
        <begin position="381"/>
        <end position="403"/>
    </location>
</feature>
<evidence type="ECO:0000256" key="6">
    <source>
        <dbReference type="ARBA" id="ARBA00038076"/>
    </source>
</evidence>
<feature type="domain" description="ABC3 transporter permease C-terminal" evidence="8">
    <location>
        <begin position="293"/>
        <end position="416"/>
    </location>
</feature>
<keyword evidence="11" id="KW-1185">Reference proteome</keyword>
<evidence type="ECO:0000256" key="7">
    <source>
        <dbReference type="SAM" id="Phobius"/>
    </source>
</evidence>
<keyword evidence="2" id="KW-1003">Cell membrane</keyword>
<evidence type="ECO:0000313" key="11">
    <source>
        <dbReference type="Proteomes" id="UP000680588"/>
    </source>
</evidence>
<dbReference type="GO" id="GO:0022857">
    <property type="term" value="F:transmembrane transporter activity"/>
    <property type="evidence" value="ECO:0007669"/>
    <property type="project" value="TreeGrafter"/>
</dbReference>
<evidence type="ECO:0000256" key="3">
    <source>
        <dbReference type="ARBA" id="ARBA00022692"/>
    </source>
</evidence>
<name>A0A975PG53_9MICC</name>
<proteinExistence type="inferred from homology"/>
<evidence type="ECO:0000256" key="2">
    <source>
        <dbReference type="ARBA" id="ARBA00022475"/>
    </source>
</evidence>